<keyword evidence="2" id="KW-0443">Lipid metabolism</keyword>
<organism evidence="6 7">
    <name type="scientific">Bicyclus anynana</name>
    <name type="common">Squinting bush brown butterfly</name>
    <dbReference type="NCBI Taxonomy" id="110368"/>
    <lineage>
        <taxon>Eukaryota</taxon>
        <taxon>Metazoa</taxon>
        <taxon>Ecdysozoa</taxon>
        <taxon>Arthropoda</taxon>
        <taxon>Hexapoda</taxon>
        <taxon>Insecta</taxon>
        <taxon>Pterygota</taxon>
        <taxon>Neoptera</taxon>
        <taxon>Endopterygota</taxon>
        <taxon>Lepidoptera</taxon>
        <taxon>Glossata</taxon>
        <taxon>Ditrysia</taxon>
        <taxon>Papilionoidea</taxon>
        <taxon>Nymphalidae</taxon>
        <taxon>Satyrinae</taxon>
        <taxon>Satyrini</taxon>
        <taxon>Mycalesina</taxon>
        <taxon>Bicyclus</taxon>
    </lineage>
</organism>
<evidence type="ECO:0000256" key="1">
    <source>
        <dbReference type="ARBA" id="ARBA00010701"/>
    </source>
</evidence>
<protein>
    <recommendedName>
        <fullName evidence="2">Lipase</fullName>
    </recommendedName>
</protein>
<sequence>MAFIAKATLFLLSVAVTVKNSLSFNQTSGIPGNSVSPHVDIHRDRFMNFTELSGHYGFATEEHTVTTEDGYVLTVFRMTGRDCVEFNKSPVLLMHGLFQSADAWLDAGPDAGLAYLIAAQCHELWVGNQRGNYYGRRHVRLDPDRDAKFWKFSTDEMGIYDIPAIVDYVLKNTRQEKLIYVGFSQAVGTSLIMCSERPGYCDKVSLIIALAPATRITNIKSVMLKTIFETVNKLQGVLLSTGVHELFARGALVQGLLGQLCKFRSTSRTICGTGLGLLDAFHPGSIDDDALQLIATHTPAGTSTQTLVRYGQSLKTDKFQKFDYGKAKNLEIYGTERPPVYNLDAATAPVALFYGLNDNVDDIEDVFWLKNQLPNLVEAIQIADPLWNHFDMIYSRHVKKLVYPKVKQYLFNYS</sequence>
<dbReference type="GO" id="GO:0016788">
    <property type="term" value="F:hydrolase activity, acting on ester bonds"/>
    <property type="evidence" value="ECO:0007669"/>
    <property type="project" value="InterPro"/>
</dbReference>
<evidence type="ECO:0000256" key="4">
    <source>
        <dbReference type="SAM" id="SignalP"/>
    </source>
</evidence>
<comment type="similarity">
    <text evidence="1 2">Belongs to the AB hydrolase superfamily. Lipase family.</text>
</comment>
<evidence type="ECO:0000259" key="5">
    <source>
        <dbReference type="Pfam" id="PF04083"/>
    </source>
</evidence>
<dbReference type="GeneID" id="112049871"/>
<dbReference type="KEGG" id="bany:112049871"/>
<feature type="active site" description="Nucleophile" evidence="3">
    <location>
        <position position="184"/>
    </location>
</feature>
<keyword evidence="6" id="KW-1185">Reference proteome</keyword>
<feature type="chain" id="PRO_5046569486" description="Lipase" evidence="4">
    <location>
        <begin position="24"/>
        <end position="414"/>
    </location>
</feature>
<keyword evidence="2" id="KW-0442">Lipid degradation</keyword>
<evidence type="ECO:0000256" key="3">
    <source>
        <dbReference type="PIRSR" id="PIRSR000862-1"/>
    </source>
</evidence>
<dbReference type="GO" id="GO:0016042">
    <property type="term" value="P:lipid catabolic process"/>
    <property type="evidence" value="ECO:0007669"/>
    <property type="project" value="UniProtKB-KW"/>
</dbReference>
<feature type="active site" description="Charge relay system" evidence="3">
    <location>
        <position position="389"/>
    </location>
</feature>
<reference evidence="6" key="1">
    <citation type="submission" date="2025-05" db="UniProtKB">
        <authorList>
            <consortium name="RefSeq"/>
        </authorList>
    </citation>
    <scope>NUCLEOTIDE SEQUENCE [LARGE SCALE GENOMIC DNA]</scope>
</reference>
<dbReference type="InterPro" id="IPR025483">
    <property type="entry name" value="Lipase_euk"/>
</dbReference>
<dbReference type="InterPro" id="IPR006693">
    <property type="entry name" value="AB_hydrolase_lipase"/>
</dbReference>
<feature type="signal peptide" evidence="4">
    <location>
        <begin position="1"/>
        <end position="23"/>
    </location>
</feature>
<evidence type="ECO:0000313" key="6">
    <source>
        <dbReference type="Proteomes" id="UP001652582"/>
    </source>
</evidence>
<dbReference type="RefSeq" id="XP_023943679.2">
    <property type="nucleotide sequence ID" value="XM_024087911.2"/>
</dbReference>
<evidence type="ECO:0000313" key="7">
    <source>
        <dbReference type="RefSeq" id="XP_023943679.2"/>
    </source>
</evidence>
<dbReference type="Pfam" id="PF04083">
    <property type="entry name" value="Abhydro_lipase"/>
    <property type="match status" value="1"/>
</dbReference>
<keyword evidence="4" id="KW-0732">Signal</keyword>
<feature type="domain" description="Partial AB-hydrolase lipase" evidence="5">
    <location>
        <begin position="50"/>
        <end position="105"/>
    </location>
</feature>
<name>A0A6J1N9V7_BICAN</name>
<gene>
    <name evidence="7" type="primary">LOC112049871</name>
</gene>
<dbReference type="Gene3D" id="3.40.50.1820">
    <property type="entry name" value="alpha/beta hydrolase"/>
    <property type="match status" value="1"/>
</dbReference>
<dbReference type="SUPFAM" id="SSF53474">
    <property type="entry name" value="alpha/beta-Hydrolases"/>
    <property type="match status" value="1"/>
</dbReference>
<evidence type="ECO:0000256" key="2">
    <source>
        <dbReference type="PIRNR" id="PIRNR000862"/>
    </source>
</evidence>
<dbReference type="Proteomes" id="UP001652582">
    <property type="component" value="Chromosome 2"/>
</dbReference>
<dbReference type="PANTHER" id="PTHR11005">
    <property type="entry name" value="LYSOSOMAL ACID LIPASE-RELATED"/>
    <property type="match status" value="1"/>
</dbReference>
<dbReference type="PIRSF" id="PIRSF000862">
    <property type="entry name" value="Steryl_ester_lip"/>
    <property type="match status" value="1"/>
</dbReference>
<proteinExistence type="inferred from homology"/>
<accession>A0A6J1N9V7</accession>
<reference evidence="7" key="2">
    <citation type="submission" date="2025-08" db="UniProtKB">
        <authorList>
            <consortium name="RefSeq"/>
        </authorList>
    </citation>
    <scope>IDENTIFICATION</scope>
</reference>
<dbReference type="AlphaFoldDB" id="A0A6J1N9V7"/>
<keyword evidence="2" id="KW-0378">Hydrolase</keyword>
<dbReference type="InterPro" id="IPR029058">
    <property type="entry name" value="AB_hydrolase_fold"/>
</dbReference>
<feature type="active site" description="Charge relay system" evidence="3">
    <location>
        <position position="358"/>
    </location>
</feature>
<dbReference type="OrthoDB" id="9974421at2759"/>